<sequence length="619" mass="71228">MTTNSSGRGFFTDEFEYADDEVIQEADSSPADPVTVPRDLASYPEETRNEVQRRIGYINWVRKRLDGGWTKAKLDPLIQQASVEIEGYPPNWRTLVRWWKLYSSSGYELASLIPKHGGKGNRKSKADANAEVFLDRAIERYLVKERPSIAKVYRYYADSIRLANQHLEGERIKALSYYGFYNRVKELPPYEVAVARYGKFIADQKFNAIGAHIPPERILEKVEIDHTALDLILLDDKLLIPLGRPCLTLLVDCYSHCIIGFYIGFEGASYDSVRKALLHSIKPKTYVHDRYPCIEHDWPCYGKPEILVVDNGAEFWSESLELVCLEMGINIQPNKRRTPWHKPLVERNFGIVNNMLLDDIPGKTFSDILTKAGYNPEKDAIMRFSTFIEHFHQWVIDKYHNSADSRKRYIPALLWNKGFQSLPPAKISGEDLKKLEVIIGLSAYRKLRRGGIHIHCLRYDSEELSHYRKNNSPKDSVLVKTNTDDLSSVHVYLKGMDGYLQVPCIDPVGYTKGLTLQQHQINLRLHRNYIDDALDLDSLARVGKLMNERIEREIEELSNFKNKSRSQKGMSRLARHQQVGSGENGSVVPQQELLPLKSEQDTDKQLEDWDDYVDDLDGY</sequence>
<dbReference type="RefSeq" id="WP_344954299.1">
    <property type="nucleotide sequence ID" value="NZ_BAABCX010000001.1"/>
</dbReference>
<name>A0ABP6V7Q1_9GAMM</name>
<feature type="compositionally biased region" description="Acidic residues" evidence="1">
    <location>
        <begin position="608"/>
        <end position="619"/>
    </location>
</feature>
<reference evidence="4" key="1">
    <citation type="journal article" date="2019" name="Int. J. Syst. Evol. Microbiol.">
        <title>The Global Catalogue of Microorganisms (GCM) 10K type strain sequencing project: providing services to taxonomists for standard genome sequencing and annotation.</title>
        <authorList>
            <consortium name="The Broad Institute Genomics Platform"/>
            <consortium name="The Broad Institute Genome Sequencing Center for Infectious Disease"/>
            <person name="Wu L."/>
            <person name="Ma J."/>
        </authorList>
    </citation>
    <scope>NUCLEOTIDE SEQUENCE [LARGE SCALE GENOMIC DNA]</scope>
    <source>
        <strain evidence="4">JCM 17110</strain>
    </source>
</reference>
<keyword evidence="4" id="KW-1185">Reference proteome</keyword>
<dbReference type="SUPFAM" id="SSF53098">
    <property type="entry name" value="Ribonuclease H-like"/>
    <property type="match status" value="1"/>
</dbReference>
<feature type="domain" description="Integrase catalytic" evidence="2">
    <location>
        <begin position="210"/>
        <end position="419"/>
    </location>
</feature>
<accession>A0ABP6V7Q1</accession>
<protein>
    <submittedName>
        <fullName evidence="3">Mu transposase C-terminal domain-containing protein</fullName>
    </submittedName>
</protein>
<feature type="compositionally biased region" description="Basic and acidic residues" evidence="1">
    <location>
        <begin position="598"/>
        <end position="607"/>
    </location>
</feature>
<evidence type="ECO:0000313" key="4">
    <source>
        <dbReference type="Proteomes" id="UP001500795"/>
    </source>
</evidence>
<dbReference type="InterPro" id="IPR001584">
    <property type="entry name" value="Integrase_cat-core"/>
</dbReference>
<evidence type="ECO:0000313" key="3">
    <source>
        <dbReference type="EMBL" id="GAA3528400.1"/>
    </source>
</evidence>
<dbReference type="InterPro" id="IPR036397">
    <property type="entry name" value="RNaseH_sf"/>
</dbReference>
<dbReference type="PROSITE" id="PS50994">
    <property type="entry name" value="INTEGRASE"/>
    <property type="match status" value="1"/>
</dbReference>
<dbReference type="Pfam" id="PF09299">
    <property type="entry name" value="Mu-transpos_C"/>
    <property type="match status" value="1"/>
</dbReference>
<dbReference type="InterPro" id="IPR015378">
    <property type="entry name" value="Transposase-like_Mu_C"/>
</dbReference>
<dbReference type="EMBL" id="BAABCX010000001">
    <property type="protein sequence ID" value="GAA3528400.1"/>
    <property type="molecule type" value="Genomic_DNA"/>
</dbReference>
<dbReference type="InterPro" id="IPR012337">
    <property type="entry name" value="RNaseH-like_sf"/>
</dbReference>
<evidence type="ECO:0000259" key="2">
    <source>
        <dbReference type="PROSITE" id="PS50994"/>
    </source>
</evidence>
<dbReference type="Proteomes" id="UP001500795">
    <property type="component" value="Unassembled WGS sequence"/>
</dbReference>
<feature type="region of interest" description="Disordered" evidence="1">
    <location>
        <begin position="560"/>
        <end position="619"/>
    </location>
</feature>
<gene>
    <name evidence="3" type="ORF">GCM10022394_04460</name>
</gene>
<organism evidence="3 4">
    <name type="scientific">Zobellella aerophila</name>
    <dbReference type="NCBI Taxonomy" id="870480"/>
    <lineage>
        <taxon>Bacteria</taxon>
        <taxon>Pseudomonadati</taxon>
        <taxon>Pseudomonadota</taxon>
        <taxon>Gammaproteobacteria</taxon>
        <taxon>Aeromonadales</taxon>
        <taxon>Aeromonadaceae</taxon>
        <taxon>Zobellella</taxon>
    </lineage>
</organism>
<comment type="caution">
    <text evidence="3">The sequence shown here is derived from an EMBL/GenBank/DDBJ whole genome shotgun (WGS) entry which is preliminary data.</text>
</comment>
<proteinExistence type="predicted"/>
<dbReference type="Gene3D" id="3.30.420.10">
    <property type="entry name" value="Ribonuclease H-like superfamily/Ribonuclease H"/>
    <property type="match status" value="1"/>
</dbReference>
<evidence type="ECO:0000256" key="1">
    <source>
        <dbReference type="SAM" id="MobiDB-lite"/>
    </source>
</evidence>